<protein>
    <submittedName>
        <fullName evidence="1">Uncharacterized protein</fullName>
    </submittedName>
</protein>
<dbReference type="Proteomes" id="UP000005233">
    <property type="component" value="Chromosome"/>
</dbReference>
<organism evidence="1 2">
    <name type="scientific">Methanocella conradii (strain DSM 24694 / JCM 17849 / CGMCC 1.5162 / HZ254)</name>
    <dbReference type="NCBI Taxonomy" id="1041930"/>
    <lineage>
        <taxon>Archaea</taxon>
        <taxon>Methanobacteriati</taxon>
        <taxon>Methanobacteriota</taxon>
        <taxon>Stenosarchaea group</taxon>
        <taxon>Methanomicrobia</taxon>
        <taxon>Methanocellales</taxon>
        <taxon>Methanocellaceae</taxon>
        <taxon>Methanocella</taxon>
    </lineage>
</organism>
<sequence length="156" mass="18028">MVSLVSDEEMISKVERENMLIKLDKEFAFAGATIPAEVEVDGERIKLRAFTFEVSKKRGRLTPSEVTEVDRVIALVRKRRREIVTRISREELTKAEAKELFEAALGLDRALDTLYAAPLPKPSVKEEANKAKLEDGRRWLNLIRKVYSREDKRKRE</sequence>
<accession>H8I9X5</accession>
<gene>
    <name evidence="1" type="ordered locus">Mtc_2200</name>
</gene>
<dbReference type="KEGG" id="mez:Mtc_2200"/>
<dbReference type="HOGENOM" id="CLU_148450_0_0_2"/>
<evidence type="ECO:0000313" key="1">
    <source>
        <dbReference type="EMBL" id="AFD00935.1"/>
    </source>
</evidence>
<keyword evidence="2" id="KW-1185">Reference proteome</keyword>
<dbReference type="eggNOG" id="arCOG03097">
    <property type="taxonomic scope" value="Archaea"/>
</dbReference>
<dbReference type="InterPro" id="IPR043900">
    <property type="entry name" value="DUF5788"/>
</dbReference>
<dbReference type="EMBL" id="CP003243">
    <property type="protein sequence ID" value="AFD00935.1"/>
    <property type="molecule type" value="Genomic_DNA"/>
</dbReference>
<dbReference type="STRING" id="1041930.Mtc_2200"/>
<evidence type="ECO:0000313" key="2">
    <source>
        <dbReference type="Proteomes" id="UP000005233"/>
    </source>
</evidence>
<name>H8I9X5_METCZ</name>
<reference evidence="1 2" key="1">
    <citation type="journal article" date="2012" name="J. Bacteriol.">
        <title>Complete genome sequence of a thermophilic methanogen, Methanocella conradii HZ254, isolated from Chinese rice field soil.</title>
        <authorList>
            <person name="Lu Z."/>
            <person name="Lu Y."/>
        </authorList>
    </citation>
    <scope>NUCLEOTIDE SEQUENCE [LARGE SCALE GENOMIC DNA]</scope>
    <source>
        <strain evidence="2">DSM 24694 / JCM 17849 / CGMCC 1.5162 / HZ254</strain>
    </source>
</reference>
<proteinExistence type="predicted"/>
<dbReference type="AlphaFoldDB" id="H8I9X5"/>
<dbReference type="Pfam" id="PF19101">
    <property type="entry name" value="DUF5788"/>
    <property type="match status" value="1"/>
</dbReference>